<accession>A0A5D0CJX6</accession>
<dbReference type="GO" id="GO:0000155">
    <property type="term" value="F:phosphorelay sensor kinase activity"/>
    <property type="evidence" value="ECO:0007669"/>
    <property type="project" value="InterPro"/>
</dbReference>
<evidence type="ECO:0000256" key="9">
    <source>
        <dbReference type="ARBA" id="ARBA00023136"/>
    </source>
</evidence>
<keyword evidence="9 10" id="KW-0472">Membrane</keyword>
<evidence type="ECO:0000256" key="8">
    <source>
        <dbReference type="ARBA" id="ARBA00023012"/>
    </source>
</evidence>
<keyword evidence="13" id="KW-1185">Reference proteome</keyword>
<keyword evidence="6" id="KW-0808">Transferase</keyword>
<dbReference type="Pfam" id="PF22673">
    <property type="entry name" value="MCP-like_PDC_1"/>
    <property type="match status" value="1"/>
</dbReference>
<dbReference type="Gene3D" id="3.30.450.20">
    <property type="entry name" value="PAS domain"/>
    <property type="match status" value="1"/>
</dbReference>
<comment type="catalytic activity">
    <reaction evidence="1">
        <text>ATP + protein L-histidine = ADP + protein N-phospho-L-histidine.</text>
        <dbReference type="EC" id="2.7.13.3"/>
    </reaction>
</comment>
<keyword evidence="10" id="KW-0812">Transmembrane</keyword>
<keyword evidence="8" id="KW-0902">Two-component regulatory system</keyword>
<dbReference type="EMBL" id="VSDO01000006">
    <property type="protein sequence ID" value="TYA09972.1"/>
    <property type="molecule type" value="Genomic_DNA"/>
</dbReference>
<sequence length="595" mass="68630">MANVKVMGIGIKIFWISFCGMAGLIVLIWYLTQNFMMDTFKTQQTRYVANLLERTEVHLNLFMKTLQGNLLALSRDERLLSATEEEAIKLMESYRMYWNQDLKNMYIIRPDLKIIGTSDYLWDIKGHRMAADIYKAVVMSDQIYWSEPYVSDVSDHTVTAGVNIYDKDGRYVSVLAVDLDLQNILSSYGRWNFSQTEDLLVVSRDFRPISIYHSLVGYNAFQDEYLVKDISFVRLADTNRREWNYRDERGNSWFISRARNNNWGWQIMAVLPEEELYSSIEKIRFYSILVGLIGVMLSLIISYYLSRYVSRPIYMLIRQMKKVSRGDFQTRITLPFRGEIGILVHSFNLMVQKIKGLMDELLQSETSKKQYELKVLQAQIQPHFLYNTLNSISYLVRRGDTNDVDRMITSLVEMLHFHLDKIDEIVPIRQEIQGVEHYAYLLSMRYPGRFSLEVELEDSVCAFTIPKLTLQPLVENAIFHGILADDRCGTIVLTGRVEHEAFVVLEVSDDGVGIPEARLGSLLSSGALESRKAYDHLGIRNIHERLQLHYGPDYGLSVHSAQGEGTTVTIRLPAVRIPEMNLPKEGDEHAASTAR</sequence>
<organism evidence="12 13">
    <name type="scientific">Paenibacillus faecis</name>
    <dbReference type="NCBI Taxonomy" id="862114"/>
    <lineage>
        <taxon>Bacteria</taxon>
        <taxon>Bacillati</taxon>
        <taxon>Bacillota</taxon>
        <taxon>Bacilli</taxon>
        <taxon>Bacillales</taxon>
        <taxon>Paenibacillaceae</taxon>
        <taxon>Paenibacillus</taxon>
    </lineage>
</organism>
<keyword evidence="7" id="KW-0418">Kinase</keyword>
<dbReference type="SMART" id="SM00304">
    <property type="entry name" value="HAMP"/>
    <property type="match status" value="1"/>
</dbReference>
<dbReference type="InterPro" id="IPR003660">
    <property type="entry name" value="HAMP_dom"/>
</dbReference>
<dbReference type="RefSeq" id="WP_148457536.1">
    <property type="nucleotide sequence ID" value="NZ_VSDO01000006.1"/>
</dbReference>
<protein>
    <recommendedName>
        <fullName evidence="3">histidine kinase</fullName>
        <ecNumber evidence="3">2.7.13.3</ecNumber>
    </recommendedName>
</protein>
<dbReference type="Pfam" id="PF00672">
    <property type="entry name" value="HAMP"/>
    <property type="match status" value="1"/>
</dbReference>
<evidence type="ECO:0000256" key="2">
    <source>
        <dbReference type="ARBA" id="ARBA00004651"/>
    </source>
</evidence>
<dbReference type="PANTHER" id="PTHR34220">
    <property type="entry name" value="SENSOR HISTIDINE KINASE YPDA"/>
    <property type="match status" value="1"/>
</dbReference>
<evidence type="ECO:0000256" key="6">
    <source>
        <dbReference type="ARBA" id="ARBA00022679"/>
    </source>
</evidence>
<evidence type="ECO:0000256" key="10">
    <source>
        <dbReference type="SAM" id="Phobius"/>
    </source>
</evidence>
<dbReference type="AlphaFoldDB" id="A0A5D0CJX6"/>
<feature type="transmembrane region" description="Helical" evidence="10">
    <location>
        <begin position="285"/>
        <end position="305"/>
    </location>
</feature>
<dbReference type="PRINTS" id="PR00344">
    <property type="entry name" value="BCTRLSENSOR"/>
</dbReference>
<evidence type="ECO:0000256" key="4">
    <source>
        <dbReference type="ARBA" id="ARBA00022475"/>
    </source>
</evidence>
<reference evidence="12 13" key="1">
    <citation type="submission" date="2019-08" db="EMBL/GenBank/DDBJ databases">
        <title>Genome sequencing of Paenibacillus faecis DSM 23593(T).</title>
        <authorList>
            <person name="Kook J.-K."/>
            <person name="Park S.-N."/>
            <person name="Lim Y.K."/>
        </authorList>
    </citation>
    <scope>NUCLEOTIDE SEQUENCE [LARGE SCALE GENOMIC DNA]</scope>
    <source>
        <strain evidence="12 13">DSM 23593</strain>
    </source>
</reference>
<dbReference type="Gene3D" id="3.30.565.10">
    <property type="entry name" value="Histidine kinase-like ATPase, C-terminal domain"/>
    <property type="match status" value="1"/>
</dbReference>
<comment type="subcellular location">
    <subcellularLocation>
        <location evidence="2">Cell membrane</location>
        <topology evidence="2">Multi-pass membrane protein</topology>
    </subcellularLocation>
</comment>
<dbReference type="GO" id="GO:0005886">
    <property type="term" value="C:plasma membrane"/>
    <property type="evidence" value="ECO:0007669"/>
    <property type="project" value="UniProtKB-SubCell"/>
</dbReference>
<name>A0A5D0CJX6_9BACL</name>
<dbReference type="Pfam" id="PF02518">
    <property type="entry name" value="HATPase_c"/>
    <property type="match status" value="1"/>
</dbReference>
<gene>
    <name evidence="12" type="ORF">FRY98_25535</name>
</gene>
<evidence type="ECO:0000259" key="11">
    <source>
        <dbReference type="PROSITE" id="PS50885"/>
    </source>
</evidence>
<evidence type="ECO:0000313" key="12">
    <source>
        <dbReference type="EMBL" id="TYA09972.1"/>
    </source>
</evidence>
<keyword evidence="5" id="KW-0597">Phosphoprotein</keyword>
<dbReference type="CDD" id="cd18773">
    <property type="entry name" value="PDC1_HK_sensor"/>
    <property type="match status" value="1"/>
</dbReference>
<dbReference type="InterPro" id="IPR003594">
    <property type="entry name" value="HATPase_dom"/>
</dbReference>
<dbReference type="SUPFAM" id="SSF55874">
    <property type="entry name" value="ATPase domain of HSP90 chaperone/DNA topoisomerase II/histidine kinase"/>
    <property type="match status" value="1"/>
</dbReference>
<dbReference type="Pfam" id="PF06580">
    <property type="entry name" value="His_kinase"/>
    <property type="match status" value="1"/>
</dbReference>
<dbReference type="CDD" id="cd06225">
    <property type="entry name" value="HAMP"/>
    <property type="match status" value="1"/>
</dbReference>
<evidence type="ECO:0000256" key="1">
    <source>
        <dbReference type="ARBA" id="ARBA00000085"/>
    </source>
</evidence>
<keyword evidence="4" id="KW-1003">Cell membrane</keyword>
<feature type="domain" description="HAMP" evidence="11">
    <location>
        <begin position="307"/>
        <end position="359"/>
    </location>
</feature>
<feature type="transmembrane region" description="Helical" evidence="10">
    <location>
        <begin position="6"/>
        <end position="31"/>
    </location>
</feature>
<dbReference type="PANTHER" id="PTHR34220:SF7">
    <property type="entry name" value="SENSOR HISTIDINE KINASE YPDA"/>
    <property type="match status" value="1"/>
</dbReference>
<keyword evidence="10" id="KW-1133">Transmembrane helix</keyword>
<dbReference type="InterPro" id="IPR010559">
    <property type="entry name" value="Sig_transdc_His_kin_internal"/>
</dbReference>
<evidence type="ECO:0000256" key="5">
    <source>
        <dbReference type="ARBA" id="ARBA00022553"/>
    </source>
</evidence>
<evidence type="ECO:0000256" key="7">
    <source>
        <dbReference type="ARBA" id="ARBA00022777"/>
    </source>
</evidence>
<dbReference type="Gene3D" id="6.10.340.10">
    <property type="match status" value="1"/>
</dbReference>
<dbReference type="PROSITE" id="PS50885">
    <property type="entry name" value="HAMP"/>
    <property type="match status" value="1"/>
</dbReference>
<comment type="caution">
    <text evidence="12">The sequence shown here is derived from an EMBL/GenBank/DDBJ whole genome shotgun (WGS) entry which is preliminary data.</text>
</comment>
<dbReference type="OrthoDB" id="2494122at2"/>
<evidence type="ECO:0000256" key="3">
    <source>
        <dbReference type="ARBA" id="ARBA00012438"/>
    </source>
</evidence>
<dbReference type="InterPro" id="IPR036890">
    <property type="entry name" value="HATPase_C_sf"/>
</dbReference>
<dbReference type="SUPFAM" id="SSF158472">
    <property type="entry name" value="HAMP domain-like"/>
    <property type="match status" value="1"/>
</dbReference>
<dbReference type="EC" id="2.7.13.3" evidence="3"/>
<dbReference type="Proteomes" id="UP000325218">
    <property type="component" value="Unassembled WGS sequence"/>
</dbReference>
<proteinExistence type="predicted"/>
<dbReference type="InterPro" id="IPR050640">
    <property type="entry name" value="Bact_2-comp_sensor_kinase"/>
</dbReference>
<dbReference type="InterPro" id="IPR004358">
    <property type="entry name" value="Sig_transdc_His_kin-like_C"/>
</dbReference>
<evidence type="ECO:0000313" key="13">
    <source>
        <dbReference type="Proteomes" id="UP000325218"/>
    </source>
</evidence>